<reference evidence="2" key="1">
    <citation type="submission" date="2017-01" db="EMBL/GenBank/DDBJ databases">
        <authorList>
            <person name="Varghese N."/>
            <person name="Submissions S."/>
        </authorList>
    </citation>
    <scope>NUCLEOTIDE SEQUENCE [LARGE SCALE GENOMIC DNA]</scope>
    <source>
        <strain evidence="2">CGMCC 1.7737</strain>
    </source>
</reference>
<name>A0A1N7DXZ5_9EURY</name>
<dbReference type="AlphaFoldDB" id="A0A1N7DXZ5"/>
<evidence type="ECO:0000313" key="2">
    <source>
        <dbReference type="Proteomes" id="UP000186914"/>
    </source>
</evidence>
<dbReference type="OrthoDB" id="197321at2157"/>
<dbReference type="Pfam" id="PF19673">
    <property type="entry name" value="DUF6176"/>
    <property type="match status" value="1"/>
</dbReference>
<evidence type="ECO:0008006" key="3">
    <source>
        <dbReference type="Google" id="ProtNLM"/>
    </source>
</evidence>
<dbReference type="EMBL" id="FTNO01000005">
    <property type="protein sequence ID" value="SIR80713.1"/>
    <property type="molecule type" value="Genomic_DNA"/>
</dbReference>
<keyword evidence="2" id="KW-1185">Reference proteome</keyword>
<sequence>MTDVFLLKQKIEPGKTERCKELIAELMNRVDSDVSEILETEGVYTESVFIEQGSDDEYLVWYFEAEDAARVGEMWEEPAETGIEGEIEDGKSVLAEVLENPAEWGEDDFELLQHLVNPNR</sequence>
<organism evidence="1 2">
    <name type="scientific">Haladaptatus litoreus</name>
    <dbReference type="NCBI Taxonomy" id="553468"/>
    <lineage>
        <taxon>Archaea</taxon>
        <taxon>Methanobacteriati</taxon>
        <taxon>Methanobacteriota</taxon>
        <taxon>Stenosarchaea group</taxon>
        <taxon>Halobacteria</taxon>
        <taxon>Halobacteriales</taxon>
        <taxon>Haladaptataceae</taxon>
        <taxon>Haladaptatus</taxon>
    </lineage>
</organism>
<dbReference type="Proteomes" id="UP000186914">
    <property type="component" value="Unassembled WGS sequence"/>
</dbReference>
<evidence type="ECO:0000313" key="1">
    <source>
        <dbReference type="EMBL" id="SIR80713.1"/>
    </source>
</evidence>
<accession>A0A1N7DXZ5</accession>
<gene>
    <name evidence="1" type="ORF">SAMN05421858_3845</name>
</gene>
<dbReference type="InterPro" id="IPR046174">
    <property type="entry name" value="DUF6176"/>
</dbReference>
<dbReference type="RefSeq" id="WP_076431685.1">
    <property type="nucleotide sequence ID" value="NZ_FTNO01000005.1"/>
</dbReference>
<protein>
    <recommendedName>
        <fullName evidence="3">ABM domain-containing protein</fullName>
    </recommendedName>
</protein>
<proteinExistence type="predicted"/>